<dbReference type="EMBL" id="AZBU02000003">
    <property type="protein sequence ID" value="TKR88560.1"/>
    <property type="molecule type" value="Genomic_DNA"/>
</dbReference>
<sequence length="235" mass="26445">MNSFDCFAFFVLLTLTSTDGGDSFSCDGEASKMSFGKTVLDEHNDLRTKLARGELLKDEKMRLVNMYKLKYNCTLEHLAKEWARHCTYDADKGSEGGANLGLIVQALGLPSLGKVTEDVLQETVNKWFTDGLKLLKQGEWKFFQEIVDMHDRRNPFVVTTDDYKIDVPAVPRFFQAAFSKLTQMGCAIKLCPKGELTPISKFYKKDMAILVCRYSGPMISGDSRVIVGEPVRNAR</sequence>
<feature type="chain" id="PRO_5020495023" description="SCP domain-containing protein" evidence="1">
    <location>
        <begin position="21"/>
        <end position="235"/>
    </location>
</feature>
<feature type="domain" description="SCP" evidence="2">
    <location>
        <begin position="34"/>
        <end position="220"/>
    </location>
</feature>
<keyword evidence="4" id="KW-1185">Reference proteome</keyword>
<gene>
    <name evidence="3" type="ORF">L596_012784</name>
</gene>
<comment type="caution">
    <text evidence="3">The sequence shown here is derived from an EMBL/GenBank/DDBJ whole genome shotgun (WGS) entry which is preliminary data.</text>
</comment>
<dbReference type="InterPro" id="IPR014044">
    <property type="entry name" value="CAP_dom"/>
</dbReference>
<evidence type="ECO:0000313" key="4">
    <source>
        <dbReference type="Proteomes" id="UP000298663"/>
    </source>
</evidence>
<dbReference type="Pfam" id="PF00188">
    <property type="entry name" value="CAP"/>
    <property type="match status" value="1"/>
</dbReference>
<evidence type="ECO:0000256" key="1">
    <source>
        <dbReference type="SAM" id="SignalP"/>
    </source>
</evidence>
<keyword evidence="1" id="KW-0732">Signal</keyword>
<feature type="signal peptide" evidence="1">
    <location>
        <begin position="1"/>
        <end position="20"/>
    </location>
</feature>
<organism evidence="3 4">
    <name type="scientific">Steinernema carpocapsae</name>
    <name type="common">Entomopathogenic nematode</name>
    <dbReference type="NCBI Taxonomy" id="34508"/>
    <lineage>
        <taxon>Eukaryota</taxon>
        <taxon>Metazoa</taxon>
        <taxon>Ecdysozoa</taxon>
        <taxon>Nematoda</taxon>
        <taxon>Chromadorea</taxon>
        <taxon>Rhabditida</taxon>
        <taxon>Tylenchina</taxon>
        <taxon>Panagrolaimomorpha</taxon>
        <taxon>Strongyloidoidea</taxon>
        <taxon>Steinernematidae</taxon>
        <taxon>Steinernema</taxon>
    </lineage>
</organism>
<dbReference type="OrthoDB" id="5876828at2759"/>
<accession>A0A4U5NYR6</accession>
<proteinExistence type="predicted"/>
<dbReference type="Gene3D" id="3.40.33.10">
    <property type="entry name" value="CAP"/>
    <property type="match status" value="1"/>
</dbReference>
<dbReference type="AlphaFoldDB" id="A0A4U5NYR6"/>
<dbReference type="STRING" id="34508.A0A4U5NYR6"/>
<protein>
    <recommendedName>
        <fullName evidence="2">SCP domain-containing protein</fullName>
    </recommendedName>
</protein>
<name>A0A4U5NYR6_STECR</name>
<evidence type="ECO:0000259" key="2">
    <source>
        <dbReference type="SMART" id="SM00198"/>
    </source>
</evidence>
<dbReference type="Proteomes" id="UP000298663">
    <property type="component" value="Unassembled WGS sequence"/>
</dbReference>
<dbReference type="CDD" id="cd05380">
    <property type="entry name" value="CAP_euk"/>
    <property type="match status" value="1"/>
</dbReference>
<dbReference type="SUPFAM" id="SSF55797">
    <property type="entry name" value="PR-1-like"/>
    <property type="match status" value="1"/>
</dbReference>
<evidence type="ECO:0000313" key="3">
    <source>
        <dbReference type="EMBL" id="TKR88560.1"/>
    </source>
</evidence>
<reference evidence="3 4" key="2">
    <citation type="journal article" date="2019" name="G3 (Bethesda)">
        <title>Hybrid Assembly of the Genome of the Entomopathogenic Nematode Steinernema carpocapsae Identifies the X-Chromosome.</title>
        <authorList>
            <person name="Serra L."/>
            <person name="Macchietto M."/>
            <person name="Macias-Munoz A."/>
            <person name="McGill C.J."/>
            <person name="Rodriguez I.M."/>
            <person name="Rodriguez B."/>
            <person name="Murad R."/>
            <person name="Mortazavi A."/>
        </authorList>
    </citation>
    <scope>NUCLEOTIDE SEQUENCE [LARGE SCALE GENOMIC DNA]</scope>
    <source>
        <strain evidence="3 4">ALL</strain>
    </source>
</reference>
<dbReference type="SMART" id="SM00198">
    <property type="entry name" value="SCP"/>
    <property type="match status" value="1"/>
</dbReference>
<reference evidence="3 4" key="1">
    <citation type="journal article" date="2015" name="Genome Biol.">
        <title>Comparative genomics of Steinernema reveals deeply conserved gene regulatory networks.</title>
        <authorList>
            <person name="Dillman A.R."/>
            <person name="Macchietto M."/>
            <person name="Porter C.F."/>
            <person name="Rogers A."/>
            <person name="Williams B."/>
            <person name="Antoshechkin I."/>
            <person name="Lee M.M."/>
            <person name="Goodwin Z."/>
            <person name="Lu X."/>
            <person name="Lewis E.E."/>
            <person name="Goodrich-Blair H."/>
            <person name="Stock S.P."/>
            <person name="Adams B.J."/>
            <person name="Sternberg P.W."/>
            <person name="Mortazavi A."/>
        </authorList>
    </citation>
    <scope>NUCLEOTIDE SEQUENCE [LARGE SCALE GENOMIC DNA]</scope>
    <source>
        <strain evidence="3 4">ALL</strain>
    </source>
</reference>
<dbReference type="InterPro" id="IPR035940">
    <property type="entry name" value="CAP_sf"/>
</dbReference>